<dbReference type="Gene3D" id="1.20.120.1240">
    <property type="entry name" value="Dynamin, middle domain"/>
    <property type="match status" value="2"/>
</dbReference>
<dbReference type="Proteomes" id="UP000095287">
    <property type="component" value="Unplaced"/>
</dbReference>
<keyword evidence="2" id="KW-1185">Reference proteome</keyword>
<evidence type="ECO:0000313" key="3">
    <source>
        <dbReference type="WBParaSite" id="L893_g21903.t1"/>
    </source>
</evidence>
<feature type="domain" description="Dynamin stalk" evidence="1">
    <location>
        <begin position="94"/>
        <end position="190"/>
    </location>
</feature>
<name>A0A1I7Z1M0_9BILA</name>
<dbReference type="Pfam" id="PF01031">
    <property type="entry name" value="Dynamin_M"/>
    <property type="match status" value="1"/>
</dbReference>
<accession>A0A1I7Z1M0</accession>
<dbReference type="WBParaSite" id="L893_g21903.t1">
    <property type="protein sequence ID" value="L893_g21903.t1"/>
    <property type="gene ID" value="L893_g21903"/>
</dbReference>
<protein>
    <submittedName>
        <fullName evidence="3">Dynamin_M domain-containing protein</fullName>
    </submittedName>
</protein>
<evidence type="ECO:0000259" key="1">
    <source>
        <dbReference type="Pfam" id="PF01031"/>
    </source>
</evidence>
<reference evidence="3" key="1">
    <citation type="submission" date="2016-11" db="UniProtKB">
        <authorList>
            <consortium name="WormBaseParasite"/>
        </authorList>
    </citation>
    <scope>IDENTIFICATION</scope>
</reference>
<organism evidence="2 3">
    <name type="scientific">Steinernema glaseri</name>
    <dbReference type="NCBI Taxonomy" id="37863"/>
    <lineage>
        <taxon>Eukaryota</taxon>
        <taxon>Metazoa</taxon>
        <taxon>Ecdysozoa</taxon>
        <taxon>Nematoda</taxon>
        <taxon>Chromadorea</taxon>
        <taxon>Rhabditida</taxon>
        <taxon>Tylenchina</taxon>
        <taxon>Panagrolaimomorpha</taxon>
        <taxon>Strongyloidoidea</taxon>
        <taxon>Steinernematidae</taxon>
        <taxon>Steinernema</taxon>
    </lineage>
</organism>
<dbReference type="InterPro" id="IPR000375">
    <property type="entry name" value="Dynamin_stalk"/>
</dbReference>
<sequence>MELQAYAEVPKEGEDVRRIITKLVNLVVDRMNNDLGNNLSRPGDRIRDDDLNGGAKIARIYSLDYARSIAEISLNEEQLRKEICYIIQNANGIRELEAYAEVPKEGEDVRRIITKLVNLVVDRMNNDLGNNLSRPGDRIRDDDLNGGAKIARIYSLDYARSIAEISLNEEQLRKEICYIIQNANGIRLGNVA</sequence>
<evidence type="ECO:0000313" key="2">
    <source>
        <dbReference type="Proteomes" id="UP000095287"/>
    </source>
</evidence>
<proteinExistence type="predicted"/>
<dbReference type="AlphaFoldDB" id="A0A1I7Z1M0"/>